<comment type="subcellular location">
    <subcellularLocation>
        <location evidence="1">Cell membrane</location>
        <topology evidence="1">Multi-pass membrane protein</topology>
    </subcellularLocation>
</comment>
<dbReference type="AlphaFoldDB" id="F9RZQ3"/>
<dbReference type="PANTHER" id="PTHR32309:SF31">
    <property type="entry name" value="CAPSULAR EXOPOLYSACCHARIDE FAMILY"/>
    <property type="match status" value="1"/>
</dbReference>
<evidence type="ECO:0000256" key="3">
    <source>
        <dbReference type="ARBA" id="ARBA00022692"/>
    </source>
</evidence>
<evidence type="ECO:0000256" key="4">
    <source>
        <dbReference type="ARBA" id="ARBA00022989"/>
    </source>
</evidence>
<sequence>MSSVTLRLAEILNAAWRQRYVIILPALILPFVGLLVGKLAPTVYVSHTSMLIQETAKMNPFLEDIAVSTMLKERLNALSTLLKSRHVLHSVASEQGLINSDMSPLQQERIIQNLSANLSVTQPGKDFLQIKLTADKPEGMASLLTAISEHFIEQLLAPERSSIRDSSEFLTIHIEKRRNELDQAEQALAEYRNQNLAVTPRNAK</sequence>
<evidence type="ECO:0000256" key="1">
    <source>
        <dbReference type="ARBA" id="ARBA00004651"/>
    </source>
</evidence>
<evidence type="ECO:0000256" key="2">
    <source>
        <dbReference type="ARBA" id="ARBA00022475"/>
    </source>
</evidence>
<keyword evidence="3 6" id="KW-0812">Transmembrane</keyword>
<keyword evidence="4 6" id="KW-1133">Transmembrane helix</keyword>
<comment type="caution">
    <text evidence="8">The sequence shown here is derived from an EMBL/GenBank/DDBJ whole genome shotgun (WGS) entry which is preliminary data.</text>
</comment>
<gene>
    <name evidence="8" type="ORF">VII00023_13107</name>
</gene>
<evidence type="ECO:0000256" key="6">
    <source>
        <dbReference type="SAM" id="Phobius"/>
    </source>
</evidence>
<feature type="domain" description="Polysaccharide chain length determinant N-terminal" evidence="7">
    <location>
        <begin position="7"/>
        <end position="94"/>
    </location>
</feature>
<protein>
    <recommendedName>
        <fullName evidence="7">Polysaccharide chain length determinant N-terminal domain-containing protein</fullName>
    </recommendedName>
</protein>
<evidence type="ECO:0000313" key="8">
    <source>
        <dbReference type="EMBL" id="EGU44461.1"/>
    </source>
</evidence>
<evidence type="ECO:0000256" key="5">
    <source>
        <dbReference type="ARBA" id="ARBA00023136"/>
    </source>
</evidence>
<evidence type="ECO:0000259" key="7">
    <source>
        <dbReference type="Pfam" id="PF02706"/>
    </source>
</evidence>
<dbReference type="Pfam" id="PF02706">
    <property type="entry name" value="Wzz"/>
    <property type="match status" value="1"/>
</dbReference>
<dbReference type="InterPro" id="IPR003856">
    <property type="entry name" value="LPS_length_determ_N"/>
</dbReference>
<evidence type="ECO:0000313" key="9">
    <source>
        <dbReference type="Proteomes" id="UP000004605"/>
    </source>
</evidence>
<keyword evidence="2" id="KW-1003">Cell membrane</keyword>
<name>F9RZQ3_9VIBR</name>
<feature type="transmembrane region" description="Helical" evidence="6">
    <location>
        <begin position="20"/>
        <end position="40"/>
    </location>
</feature>
<proteinExistence type="predicted"/>
<dbReference type="GO" id="GO:0005886">
    <property type="term" value="C:plasma membrane"/>
    <property type="evidence" value="ECO:0007669"/>
    <property type="project" value="UniProtKB-SubCell"/>
</dbReference>
<organism evidence="8 9">
    <name type="scientific">Vibrio ichthyoenteri ATCC 700023</name>
    <dbReference type="NCBI Taxonomy" id="870968"/>
    <lineage>
        <taxon>Bacteria</taxon>
        <taxon>Pseudomonadati</taxon>
        <taxon>Pseudomonadota</taxon>
        <taxon>Gammaproteobacteria</taxon>
        <taxon>Vibrionales</taxon>
        <taxon>Vibrionaceae</taxon>
        <taxon>Vibrio</taxon>
    </lineage>
</organism>
<dbReference type="InterPro" id="IPR050445">
    <property type="entry name" value="Bact_polysacc_biosynth/exp"/>
</dbReference>
<dbReference type="PANTHER" id="PTHR32309">
    <property type="entry name" value="TYROSINE-PROTEIN KINASE"/>
    <property type="match status" value="1"/>
</dbReference>
<accession>F9RZQ3</accession>
<keyword evidence="5 6" id="KW-0472">Membrane</keyword>
<reference evidence="8 9" key="1">
    <citation type="journal article" date="2012" name="Int. J. Syst. Evol. Microbiol.">
        <title>Vibrio caribbeanicus sp. nov., isolated from the marine sponge Scleritoderma cyanea.</title>
        <authorList>
            <person name="Hoffmann M."/>
            <person name="Monday S.R."/>
            <person name="Allard M.W."/>
            <person name="Strain E.A."/>
            <person name="Whittaker P."/>
            <person name="Naum M."/>
            <person name="McCarthy P.J."/>
            <person name="Lopez J.V."/>
            <person name="Fischer M."/>
            <person name="Brown E.W."/>
        </authorList>
    </citation>
    <scope>NUCLEOTIDE SEQUENCE [LARGE SCALE GENOMIC DNA]</scope>
    <source>
        <strain evidence="8 9">ATCC 700023</strain>
    </source>
</reference>
<keyword evidence="9" id="KW-1185">Reference proteome</keyword>
<dbReference type="Proteomes" id="UP000004605">
    <property type="component" value="Unassembled WGS sequence"/>
</dbReference>
<feature type="non-terminal residue" evidence="8">
    <location>
        <position position="204"/>
    </location>
</feature>
<dbReference type="EMBL" id="AFWF01000068">
    <property type="protein sequence ID" value="EGU44461.1"/>
    <property type="molecule type" value="Genomic_DNA"/>
</dbReference>
<dbReference type="RefSeq" id="WP_006711334.1">
    <property type="nucleotide sequence ID" value="NZ_AFWF01000068.1"/>
</dbReference>